<dbReference type="InterPro" id="IPR000979">
    <property type="entry name" value="Phosphodiesterase_MJ0936/Vps29"/>
</dbReference>
<dbReference type="PANTHER" id="PTHR11124">
    <property type="entry name" value="VACUOLAR SORTING PROTEIN VPS29"/>
    <property type="match status" value="1"/>
</dbReference>
<organism evidence="5 6">
    <name type="scientific">Ceratopteris richardii</name>
    <name type="common">Triangle waterfern</name>
    <dbReference type="NCBI Taxonomy" id="49495"/>
    <lineage>
        <taxon>Eukaryota</taxon>
        <taxon>Viridiplantae</taxon>
        <taxon>Streptophyta</taxon>
        <taxon>Embryophyta</taxon>
        <taxon>Tracheophyta</taxon>
        <taxon>Polypodiopsida</taxon>
        <taxon>Polypodiidae</taxon>
        <taxon>Polypodiales</taxon>
        <taxon>Pteridineae</taxon>
        <taxon>Pteridaceae</taxon>
        <taxon>Parkerioideae</taxon>
        <taxon>Ceratopteris</taxon>
    </lineage>
</organism>
<evidence type="ECO:0000256" key="1">
    <source>
        <dbReference type="ARBA" id="ARBA00005945"/>
    </source>
</evidence>
<dbReference type="EMBL" id="CM035419">
    <property type="protein sequence ID" value="KAH7415777.1"/>
    <property type="molecule type" value="Genomic_DNA"/>
</dbReference>
<comment type="similarity">
    <text evidence="1 3">Belongs to the VPS29 family.</text>
</comment>
<dbReference type="InterPro" id="IPR024654">
    <property type="entry name" value="Calcineurin-like_PHP_lpxH"/>
</dbReference>
<evidence type="ECO:0000313" key="6">
    <source>
        <dbReference type="Proteomes" id="UP000825935"/>
    </source>
</evidence>
<dbReference type="OrthoDB" id="1918287at2759"/>
<evidence type="ECO:0000313" key="5">
    <source>
        <dbReference type="EMBL" id="KAH7415777.1"/>
    </source>
</evidence>
<accession>A0A8T2TAM5</accession>
<dbReference type="Gene3D" id="3.60.21.10">
    <property type="match status" value="1"/>
</dbReference>
<dbReference type="InterPro" id="IPR029052">
    <property type="entry name" value="Metallo-depent_PP-like"/>
</dbReference>
<comment type="caution">
    <text evidence="5">The sequence shown here is derived from an EMBL/GenBank/DDBJ whole genome shotgun (WGS) entry which is preliminary data.</text>
</comment>
<reference evidence="5" key="1">
    <citation type="submission" date="2021-08" db="EMBL/GenBank/DDBJ databases">
        <title>WGS assembly of Ceratopteris richardii.</title>
        <authorList>
            <person name="Marchant D.B."/>
            <person name="Chen G."/>
            <person name="Jenkins J."/>
            <person name="Shu S."/>
            <person name="Leebens-Mack J."/>
            <person name="Grimwood J."/>
            <person name="Schmutz J."/>
            <person name="Soltis P."/>
            <person name="Soltis D."/>
            <person name="Chen Z.-H."/>
        </authorList>
    </citation>
    <scope>NUCLEOTIDE SEQUENCE</scope>
    <source>
        <strain evidence="5">Whitten #5841</strain>
        <tissue evidence="5">Leaf</tissue>
    </source>
</reference>
<name>A0A8T2TAM5_CERRI</name>
<evidence type="ECO:0000259" key="4">
    <source>
        <dbReference type="Pfam" id="PF12850"/>
    </source>
</evidence>
<dbReference type="SUPFAM" id="SSF56300">
    <property type="entry name" value="Metallo-dependent phosphatases"/>
    <property type="match status" value="1"/>
</dbReference>
<keyword evidence="6" id="KW-1185">Reference proteome</keyword>
<dbReference type="AlphaFoldDB" id="A0A8T2TAM5"/>
<sequence>MEVALAEGDHERASFLLSLISDTHGLLDSAIINVINTAAPHVVLHAGDVGDKNKKRRLSAVEIVGKLQESTLLKRVFAVAGNVDESSPELPSYQVVTVGKIRILILHICGYPPKIPHEVQQLMDSTLPQIVIFGHSHIPGVQWHNNILFVNPGSAGPRRFKLPRCMALLRLHFTGIVDLEFIPVGTSPQDTKNLPASTSWCLNSTS</sequence>
<dbReference type="Pfam" id="PF12850">
    <property type="entry name" value="Metallophos_2"/>
    <property type="match status" value="1"/>
</dbReference>
<evidence type="ECO:0000256" key="3">
    <source>
        <dbReference type="RuleBase" id="RU362040"/>
    </source>
</evidence>
<dbReference type="NCBIfam" id="TIGR00040">
    <property type="entry name" value="yfcE"/>
    <property type="match status" value="1"/>
</dbReference>
<dbReference type="Proteomes" id="UP000825935">
    <property type="component" value="Chromosome 14"/>
</dbReference>
<dbReference type="OMA" id="FICGHSH"/>
<gene>
    <name evidence="5" type="ORF">KP509_14G060100</name>
</gene>
<proteinExistence type="inferred from homology"/>
<feature type="domain" description="Calcineurin-like phosphoesterase" evidence="4">
    <location>
        <begin position="17"/>
        <end position="171"/>
    </location>
</feature>
<protein>
    <recommendedName>
        <fullName evidence="2 3">Vacuolar protein sorting-associated protein 29</fullName>
    </recommendedName>
</protein>
<evidence type="ECO:0000256" key="2">
    <source>
        <dbReference type="ARBA" id="ARBA00017767"/>
    </source>
</evidence>